<keyword evidence="2" id="KW-0285">Flavoprotein</keyword>
<evidence type="ECO:0000313" key="8">
    <source>
        <dbReference type="EMBL" id="MCE7507379.1"/>
    </source>
</evidence>
<dbReference type="InterPro" id="IPR036188">
    <property type="entry name" value="FAD/NAD-bd_sf"/>
</dbReference>
<protein>
    <submittedName>
        <fullName evidence="8">GMC family oxidoreductase</fullName>
    </submittedName>
</protein>
<evidence type="ECO:0000256" key="3">
    <source>
        <dbReference type="ARBA" id="ARBA00022827"/>
    </source>
</evidence>
<evidence type="ECO:0000259" key="7">
    <source>
        <dbReference type="Pfam" id="PF05199"/>
    </source>
</evidence>
<dbReference type="Pfam" id="PF00732">
    <property type="entry name" value="GMC_oxred_N"/>
    <property type="match status" value="1"/>
</dbReference>
<evidence type="ECO:0000313" key="9">
    <source>
        <dbReference type="Proteomes" id="UP001107961"/>
    </source>
</evidence>
<dbReference type="RefSeq" id="WP_080530108.1">
    <property type="nucleotide sequence ID" value="NZ_CP012331.1"/>
</dbReference>
<dbReference type="InterPro" id="IPR012132">
    <property type="entry name" value="GMC_OxRdtase"/>
</dbReference>
<feature type="binding site" evidence="5">
    <location>
        <position position="506"/>
    </location>
    <ligand>
        <name>FAD</name>
        <dbReference type="ChEBI" id="CHEBI:57692"/>
    </ligand>
</feature>
<feature type="domain" description="Glucose-methanol-choline oxidoreductase C-terminal" evidence="7">
    <location>
        <begin position="394"/>
        <end position="524"/>
    </location>
</feature>
<comment type="similarity">
    <text evidence="1">Belongs to the GMC oxidoreductase family.</text>
</comment>
<feature type="binding site" evidence="5">
    <location>
        <begin position="517"/>
        <end position="518"/>
    </location>
    <ligand>
        <name>FAD</name>
        <dbReference type="ChEBI" id="CHEBI:57692"/>
    </ligand>
</feature>
<keyword evidence="3 5" id="KW-0274">FAD</keyword>
<comment type="caution">
    <text evidence="8">The sequence shown here is derived from an EMBL/GenBank/DDBJ whole genome shotgun (WGS) entry which is preliminary data.</text>
</comment>
<evidence type="ECO:0000256" key="4">
    <source>
        <dbReference type="ARBA" id="ARBA00023002"/>
    </source>
</evidence>
<dbReference type="SUPFAM" id="SSF51905">
    <property type="entry name" value="FAD/NAD(P)-binding domain"/>
    <property type="match status" value="1"/>
</dbReference>
<keyword evidence="4" id="KW-0560">Oxidoreductase</keyword>
<keyword evidence="9" id="KW-1185">Reference proteome</keyword>
<evidence type="ECO:0000256" key="2">
    <source>
        <dbReference type="ARBA" id="ARBA00022630"/>
    </source>
</evidence>
<accession>A0A9Q3W2L3</accession>
<proteinExistence type="inferred from homology"/>
<evidence type="ECO:0000256" key="5">
    <source>
        <dbReference type="PIRSR" id="PIRSR000137-2"/>
    </source>
</evidence>
<evidence type="ECO:0000259" key="6">
    <source>
        <dbReference type="Pfam" id="PF00732"/>
    </source>
</evidence>
<feature type="binding site" evidence="5">
    <location>
        <position position="115"/>
    </location>
    <ligand>
        <name>FAD</name>
        <dbReference type="ChEBI" id="CHEBI:57692"/>
    </ligand>
</feature>
<evidence type="ECO:0000256" key="1">
    <source>
        <dbReference type="ARBA" id="ARBA00010790"/>
    </source>
</evidence>
<dbReference type="PANTHER" id="PTHR46056">
    <property type="entry name" value="LONG-CHAIN-ALCOHOL OXIDASE"/>
    <property type="match status" value="1"/>
</dbReference>
<dbReference type="EMBL" id="JAJVKT010000002">
    <property type="protein sequence ID" value="MCE7507379.1"/>
    <property type="molecule type" value="Genomic_DNA"/>
</dbReference>
<dbReference type="Pfam" id="PF05199">
    <property type="entry name" value="GMC_oxred_C"/>
    <property type="match status" value="1"/>
</dbReference>
<dbReference type="AlphaFoldDB" id="A0A9Q3W2L3"/>
<reference evidence="8" key="1">
    <citation type="submission" date="2022-01" db="EMBL/GenBank/DDBJ databases">
        <authorList>
            <person name="Karlyshev A.V."/>
            <person name="Jaspars M."/>
        </authorList>
    </citation>
    <scope>NUCLEOTIDE SEQUENCE</scope>
    <source>
        <strain evidence="8">AGSA3-2</strain>
    </source>
</reference>
<gene>
    <name evidence="8" type="ORF">LZG35_01930</name>
</gene>
<organism evidence="8 9">
    <name type="scientific">Alloalcanivorax xenomutans</name>
    <dbReference type="NCBI Taxonomy" id="1094342"/>
    <lineage>
        <taxon>Bacteria</taxon>
        <taxon>Pseudomonadati</taxon>
        <taxon>Pseudomonadota</taxon>
        <taxon>Gammaproteobacteria</taxon>
        <taxon>Oceanospirillales</taxon>
        <taxon>Alcanivoracaceae</taxon>
        <taxon>Alloalcanivorax</taxon>
    </lineage>
</organism>
<feature type="domain" description="Glucose-methanol-choline oxidoreductase N-terminal" evidence="6">
    <location>
        <begin position="88"/>
        <end position="304"/>
    </location>
</feature>
<dbReference type="GO" id="GO:0050660">
    <property type="term" value="F:flavin adenine dinucleotide binding"/>
    <property type="evidence" value="ECO:0007669"/>
    <property type="project" value="InterPro"/>
</dbReference>
<dbReference type="Gene3D" id="3.50.50.60">
    <property type="entry name" value="FAD/NAD(P)-binding domain"/>
    <property type="match status" value="2"/>
</dbReference>
<dbReference type="PIRSF" id="PIRSF000137">
    <property type="entry name" value="Alcohol_oxidase"/>
    <property type="match status" value="1"/>
</dbReference>
<name>A0A9Q3W2L3_9GAMM</name>
<dbReference type="InterPro" id="IPR007867">
    <property type="entry name" value="GMC_OxRtase_C"/>
</dbReference>
<dbReference type="GO" id="GO:0016614">
    <property type="term" value="F:oxidoreductase activity, acting on CH-OH group of donors"/>
    <property type="evidence" value="ECO:0007669"/>
    <property type="project" value="InterPro"/>
</dbReference>
<dbReference type="KEGG" id="axe:P40_00190"/>
<dbReference type="InterPro" id="IPR000172">
    <property type="entry name" value="GMC_OxRdtase_N"/>
</dbReference>
<dbReference type="Proteomes" id="UP001107961">
    <property type="component" value="Unassembled WGS sequence"/>
</dbReference>
<sequence length="538" mass="58487">MQDLSALPISGIKDLWKTGIAEGWQALNGQTITEDRTLEADVIIVGTGAGGGVSAEVLTEHGLKVILLEAGQLRSSDDFILDEGKAYHDLYQEGAMRATKDAGMTILQGRTVGGTTVVNWTSSFRTPRQTLDYWRDRFGVSDLDREALNPWFDRMEQRLNISKWAMPPNANNAVIKKGCEKLGWHWGIIPRNVSGCWNIGYCGMGCPTDAKQSMLVTTLPAAMKKGATLLYSTRAERLLMEGDQVVGVEARPLNQAKEPTGATLTLKARAVVVSGGGIQSPALLLRSEAPDPEKRIGKRTFLHPTSFTFGRYQEEVAPYYGAPQSLYSDEFIFKYGVDGPGGYKLEMMPLHPGLASALIGGTGEQARQQITGLPHLAASIALVRDGFHDHSEGGSVELRDNGEPVLDYPVNGYLLEAVKRSHLTQVEMQFAAGAKAVRPGHSHAPYYRNWDEARQGIETLEYAPFITSLGSAHVMGGCAMGDDEKHCLVNHDGSYKYLDNLYVIDGSVFPTSLGVNPQLSIYAISARNATALAEKLSA</sequence>
<comment type="cofactor">
    <cofactor evidence="5">
        <name>FAD</name>
        <dbReference type="ChEBI" id="CHEBI:57692"/>
    </cofactor>
</comment>
<dbReference type="PANTHER" id="PTHR46056:SF12">
    <property type="entry name" value="LONG-CHAIN-ALCOHOL OXIDASE"/>
    <property type="match status" value="1"/>
</dbReference>